<dbReference type="Pfam" id="PF04023">
    <property type="entry name" value="FeoA"/>
    <property type="match status" value="1"/>
</dbReference>
<dbReference type="PANTHER" id="PTHR42954:SF2">
    <property type="entry name" value="FE(2+) TRANSPORT PROTEIN A"/>
    <property type="match status" value="1"/>
</dbReference>
<dbReference type="Proteomes" id="UP000215694">
    <property type="component" value="Unassembled WGS sequence"/>
</dbReference>
<dbReference type="InterPro" id="IPR038157">
    <property type="entry name" value="FeoA_core_dom"/>
</dbReference>
<dbReference type="InterPro" id="IPR008988">
    <property type="entry name" value="Transcriptional_repressor_C"/>
</dbReference>
<protein>
    <submittedName>
        <fullName evidence="3">Ferrous iron transport protein A</fullName>
    </submittedName>
</protein>
<dbReference type="PANTHER" id="PTHR42954">
    <property type="entry name" value="FE(2+) TRANSPORT PROTEIN A"/>
    <property type="match status" value="1"/>
</dbReference>
<evidence type="ECO:0000313" key="4">
    <source>
        <dbReference type="Proteomes" id="UP000215694"/>
    </source>
</evidence>
<reference evidence="3 4" key="1">
    <citation type="journal article" date="2017" name="Genome Announc.">
        <title>Draft Genome Sequence of Romboutsia weinsteinii sp. nov. Strain CCRI-19649(T) Isolated from Surface Water.</title>
        <authorList>
            <person name="Maheux A.F."/>
            <person name="Boudreau D.K."/>
            <person name="Berube E."/>
            <person name="Boissinot M."/>
            <person name="Cantin P."/>
            <person name="Raymond F."/>
            <person name="Corbeil J."/>
            <person name="Omar R.F."/>
            <person name="Bergeron M.G."/>
        </authorList>
    </citation>
    <scope>NUCLEOTIDE SEQUENCE [LARGE SCALE GENOMIC DNA]</scope>
    <source>
        <strain evidence="3 4">CCRI-19649</strain>
    </source>
</reference>
<sequence length="74" mass="8368">MTIYNLKIGQKGIVDNIKGNDKLTKRLLALGLINGTEIEVKKIAPLKDPMIIRFRGFDLAIRKEDAKNIFIKSN</sequence>
<gene>
    <name evidence="3" type="ORF">CHL78_008820</name>
</gene>
<dbReference type="AlphaFoldDB" id="A0A371J4G1"/>
<proteinExistence type="predicted"/>
<keyword evidence="4" id="KW-1185">Reference proteome</keyword>
<dbReference type="InterPro" id="IPR052713">
    <property type="entry name" value="FeoA"/>
</dbReference>
<evidence type="ECO:0000256" key="1">
    <source>
        <dbReference type="ARBA" id="ARBA00023004"/>
    </source>
</evidence>
<accession>A0A371J4G1</accession>
<feature type="domain" description="Ferrous iron transporter FeoA-like" evidence="2">
    <location>
        <begin position="1"/>
        <end position="73"/>
    </location>
</feature>
<dbReference type="Gene3D" id="2.30.30.90">
    <property type="match status" value="1"/>
</dbReference>
<dbReference type="OrthoDB" id="9811076at2"/>
<dbReference type="SMART" id="SM00899">
    <property type="entry name" value="FeoA"/>
    <property type="match status" value="1"/>
</dbReference>
<dbReference type="SUPFAM" id="SSF50037">
    <property type="entry name" value="C-terminal domain of transcriptional repressors"/>
    <property type="match status" value="1"/>
</dbReference>
<evidence type="ECO:0000259" key="2">
    <source>
        <dbReference type="SMART" id="SM00899"/>
    </source>
</evidence>
<dbReference type="InterPro" id="IPR007167">
    <property type="entry name" value="Fe-transptr_FeoA-like"/>
</dbReference>
<keyword evidence="1" id="KW-0408">Iron</keyword>
<name>A0A371J4G1_9FIRM</name>
<organism evidence="3 4">
    <name type="scientific">Romboutsia weinsteinii</name>
    <dbReference type="NCBI Taxonomy" id="2020949"/>
    <lineage>
        <taxon>Bacteria</taxon>
        <taxon>Bacillati</taxon>
        <taxon>Bacillota</taxon>
        <taxon>Clostridia</taxon>
        <taxon>Peptostreptococcales</taxon>
        <taxon>Peptostreptococcaceae</taxon>
        <taxon>Romboutsia</taxon>
    </lineage>
</organism>
<comment type="caution">
    <text evidence="3">The sequence shown here is derived from an EMBL/GenBank/DDBJ whole genome shotgun (WGS) entry which is preliminary data.</text>
</comment>
<dbReference type="EMBL" id="NOJY02000012">
    <property type="protein sequence ID" value="RDY27557.1"/>
    <property type="molecule type" value="Genomic_DNA"/>
</dbReference>
<dbReference type="GO" id="GO:0046914">
    <property type="term" value="F:transition metal ion binding"/>
    <property type="evidence" value="ECO:0007669"/>
    <property type="project" value="InterPro"/>
</dbReference>
<dbReference type="RefSeq" id="WP_094365929.1">
    <property type="nucleotide sequence ID" value="NZ_NOJY02000012.1"/>
</dbReference>
<evidence type="ECO:0000313" key="3">
    <source>
        <dbReference type="EMBL" id="RDY27557.1"/>
    </source>
</evidence>